<organism evidence="1 2">
    <name type="scientific">Pseudanabaena frigida</name>
    <dbReference type="NCBI Taxonomy" id="945775"/>
    <lineage>
        <taxon>Bacteria</taxon>
        <taxon>Bacillati</taxon>
        <taxon>Cyanobacteriota</taxon>
        <taxon>Cyanophyceae</taxon>
        <taxon>Pseudanabaenales</taxon>
        <taxon>Pseudanabaenaceae</taxon>
        <taxon>Pseudanabaena</taxon>
    </lineage>
</organism>
<dbReference type="InterPro" id="IPR035943">
    <property type="entry name" value="XisI-like_sf"/>
</dbReference>
<dbReference type="AlphaFoldDB" id="A0A2W4WS17"/>
<comment type="caution">
    <text evidence="1">The sequence shown here is derived from an EMBL/GenBank/DDBJ whole genome shotgun (WGS) entry which is preliminary data.</text>
</comment>
<evidence type="ECO:0000313" key="2">
    <source>
        <dbReference type="Proteomes" id="UP000249467"/>
    </source>
</evidence>
<gene>
    <name evidence="1" type="ORF">DCF19_01800</name>
</gene>
<reference evidence="1 2" key="2">
    <citation type="submission" date="2018-06" db="EMBL/GenBank/DDBJ databases">
        <title>Metagenomic assembly of (sub)arctic Cyanobacteria and their associated microbiome from non-axenic cultures.</title>
        <authorList>
            <person name="Baurain D."/>
        </authorList>
    </citation>
    <scope>NUCLEOTIDE SEQUENCE [LARGE SCALE GENOMIC DNA]</scope>
    <source>
        <strain evidence="1">ULC066bin1</strain>
    </source>
</reference>
<accession>A0A2W4WS17</accession>
<proteinExistence type="predicted"/>
<dbReference type="Pfam" id="PF08869">
    <property type="entry name" value="XisI"/>
    <property type="match status" value="1"/>
</dbReference>
<dbReference type="InterPro" id="IPR014968">
    <property type="entry name" value="XisI"/>
</dbReference>
<dbReference type="Proteomes" id="UP000249467">
    <property type="component" value="Unassembled WGS sequence"/>
</dbReference>
<sequence>MTPVSKDTNLYGTEYTVANKLSDRCVHKQDIVLVYHAPYVREYIEFAMS</sequence>
<evidence type="ECO:0000313" key="1">
    <source>
        <dbReference type="EMBL" id="PZO44629.1"/>
    </source>
</evidence>
<dbReference type="SUPFAM" id="SSF143847">
    <property type="entry name" value="XisI-like"/>
    <property type="match status" value="1"/>
</dbReference>
<dbReference type="Gene3D" id="3.30.310.110">
    <property type="entry name" value="XisI-like"/>
    <property type="match status" value="1"/>
</dbReference>
<name>A0A2W4WS17_9CYAN</name>
<protein>
    <submittedName>
        <fullName evidence="1">Uncharacterized protein</fullName>
    </submittedName>
</protein>
<dbReference type="EMBL" id="QBML01000002">
    <property type="protein sequence ID" value="PZO44629.1"/>
    <property type="molecule type" value="Genomic_DNA"/>
</dbReference>
<reference evidence="1 2" key="1">
    <citation type="submission" date="2018-04" db="EMBL/GenBank/DDBJ databases">
        <authorList>
            <person name="Go L.Y."/>
            <person name="Mitchell J.A."/>
        </authorList>
    </citation>
    <scope>NUCLEOTIDE SEQUENCE [LARGE SCALE GENOMIC DNA]</scope>
    <source>
        <strain evidence="1">ULC066bin1</strain>
    </source>
</reference>